<dbReference type="EMBL" id="OZ019898">
    <property type="protein sequence ID" value="CAK9228102.1"/>
    <property type="molecule type" value="Genomic_DNA"/>
</dbReference>
<dbReference type="Proteomes" id="UP001497512">
    <property type="component" value="Chromosome 6"/>
</dbReference>
<proteinExistence type="predicted"/>
<protein>
    <submittedName>
        <fullName evidence="1">Uncharacterized protein</fullName>
    </submittedName>
</protein>
<evidence type="ECO:0000313" key="2">
    <source>
        <dbReference type="Proteomes" id="UP001497512"/>
    </source>
</evidence>
<evidence type="ECO:0000313" key="1">
    <source>
        <dbReference type="EMBL" id="CAK9228102.1"/>
    </source>
</evidence>
<accession>A0ABP0URL0</accession>
<organism evidence="1 2">
    <name type="scientific">Sphagnum troendelagicum</name>
    <dbReference type="NCBI Taxonomy" id="128251"/>
    <lineage>
        <taxon>Eukaryota</taxon>
        <taxon>Viridiplantae</taxon>
        <taxon>Streptophyta</taxon>
        <taxon>Embryophyta</taxon>
        <taxon>Bryophyta</taxon>
        <taxon>Sphagnophytina</taxon>
        <taxon>Sphagnopsida</taxon>
        <taxon>Sphagnales</taxon>
        <taxon>Sphagnaceae</taxon>
        <taxon>Sphagnum</taxon>
    </lineage>
</organism>
<sequence>MLKKALKSQAYVLDHPPPSLLPLKCSHKVATEETKLKRNCTVWRLVAIFFQGGGRLMLQKVIGVHDHMHDGIGEKSDDLKRLHKLQP</sequence>
<keyword evidence="2" id="KW-1185">Reference proteome</keyword>
<reference evidence="1" key="1">
    <citation type="submission" date="2024-02" db="EMBL/GenBank/DDBJ databases">
        <authorList>
            <consortium name="ELIXIR-Norway"/>
            <consortium name="Elixir Norway"/>
        </authorList>
    </citation>
    <scope>NUCLEOTIDE SEQUENCE</scope>
</reference>
<name>A0ABP0URL0_9BRYO</name>
<gene>
    <name evidence="1" type="ORF">CSSPTR1EN2_LOCUS18795</name>
</gene>